<keyword evidence="3 5" id="KW-1133">Transmembrane helix</keyword>
<dbReference type="PROSITE" id="PS50929">
    <property type="entry name" value="ABC_TM1F"/>
    <property type="match status" value="1"/>
</dbReference>
<dbReference type="Gene3D" id="1.20.1560.10">
    <property type="entry name" value="ABC transporter type 1, transmembrane domain"/>
    <property type="match status" value="1"/>
</dbReference>
<name>A0A1I2JD33_9BACT</name>
<dbReference type="GO" id="GO:0005886">
    <property type="term" value="C:plasma membrane"/>
    <property type="evidence" value="ECO:0007669"/>
    <property type="project" value="UniProtKB-SubCell"/>
</dbReference>
<dbReference type="PANTHER" id="PTHR43394:SF4">
    <property type="entry name" value="TOXIN SECRETION ABC TRANSPORTER ATP-BINDING PROTEIN"/>
    <property type="match status" value="1"/>
</dbReference>
<dbReference type="AlphaFoldDB" id="A0A1I2JD33"/>
<dbReference type="InterPro" id="IPR003439">
    <property type="entry name" value="ABC_transporter-like_ATP-bd"/>
</dbReference>
<evidence type="ECO:0000256" key="5">
    <source>
        <dbReference type="SAM" id="Phobius"/>
    </source>
</evidence>
<evidence type="ECO:0000259" key="6">
    <source>
        <dbReference type="PROSITE" id="PS50893"/>
    </source>
</evidence>
<evidence type="ECO:0000259" key="7">
    <source>
        <dbReference type="PROSITE" id="PS50929"/>
    </source>
</evidence>
<feature type="transmembrane region" description="Helical" evidence="5">
    <location>
        <begin position="288"/>
        <end position="306"/>
    </location>
</feature>
<dbReference type="PROSITE" id="PS50893">
    <property type="entry name" value="ABC_TRANSPORTER_2"/>
    <property type="match status" value="1"/>
</dbReference>
<dbReference type="Proteomes" id="UP000199513">
    <property type="component" value="Unassembled WGS sequence"/>
</dbReference>
<proteinExistence type="predicted"/>
<dbReference type="GO" id="GO:0016887">
    <property type="term" value="F:ATP hydrolysis activity"/>
    <property type="evidence" value="ECO:0007669"/>
    <property type="project" value="InterPro"/>
</dbReference>
<feature type="transmembrane region" description="Helical" evidence="5">
    <location>
        <begin position="175"/>
        <end position="195"/>
    </location>
</feature>
<dbReference type="PANTHER" id="PTHR43394">
    <property type="entry name" value="ATP-DEPENDENT PERMEASE MDL1, MITOCHONDRIAL"/>
    <property type="match status" value="1"/>
</dbReference>
<dbReference type="InterPro" id="IPR039421">
    <property type="entry name" value="Type_1_exporter"/>
</dbReference>
<dbReference type="SUPFAM" id="SSF90123">
    <property type="entry name" value="ABC transporter transmembrane region"/>
    <property type="match status" value="1"/>
</dbReference>
<dbReference type="InterPro" id="IPR011527">
    <property type="entry name" value="ABC1_TM_dom"/>
</dbReference>
<keyword evidence="9" id="KW-1185">Reference proteome</keyword>
<dbReference type="EMBL" id="FONY01000048">
    <property type="protein sequence ID" value="SFF52454.1"/>
    <property type="molecule type" value="Genomic_DNA"/>
</dbReference>
<dbReference type="STRING" id="1003.SAMN04488541_10484"/>
<feature type="transmembrane region" description="Helical" evidence="5">
    <location>
        <begin position="398"/>
        <end position="421"/>
    </location>
</feature>
<accession>A0A1I2JD33</accession>
<feature type="domain" description="ABC transmembrane type-1" evidence="7">
    <location>
        <begin position="179"/>
        <end position="456"/>
    </location>
</feature>
<reference evidence="8 9" key="1">
    <citation type="submission" date="2016-10" db="EMBL/GenBank/DDBJ databases">
        <authorList>
            <person name="de Groot N.N."/>
        </authorList>
    </citation>
    <scope>NUCLEOTIDE SEQUENCE [LARGE SCALE GENOMIC DNA]</scope>
    <source>
        <strain>GEY</strain>
        <strain evidence="9">DSM 9560</strain>
    </source>
</reference>
<protein>
    <submittedName>
        <fullName evidence="8">ABC-type bacteriocin/lantibiotic exporter, contains an N-terminal double-glycine peptidase domain</fullName>
    </submittedName>
</protein>
<evidence type="ECO:0000256" key="1">
    <source>
        <dbReference type="ARBA" id="ARBA00004651"/>
    </source>
</evidence>
<dbReference type="SUPFAM" id="SSF52540">
    <property type="entry name" value="P-loop containing nucleoside triphosphate hydrolases"/>
    <property type="match status" value="1"/>
</dbReference>
<dbReference type="Gene3D" id="3.40.50.300">
    <property type="entry name" value="P-loop containing nucleotide triphosphate hydrolases"/>
    <property type="match status" value="1"/>
</dbReference>
<dbReference type="InterPro" id="IPR036640">
    <property type="entry name" value="ABC1_TM_sf"/>
</dbReference>
<dbReference type="InterPro" id="IPR027417">
    <property type="entry name" value="P-loop_NTPase"/>
</dbReference>
<gene>
    <name evidence="8" type="ORF">SAMN04488541_10484</name>
</gene>
<keyword evidence="2 5" id="KW-0812">Transmembrane</keyword>
<evidence type="ECO:0000256" key="3">
    <source>
        <dbReference type="ARBA" id="ARBA00022989"/>
    </source>
</evidence>
<dbReference type="RefSeq" id="WP_245764117.1">
    <property type="nucleotide sequence ID" value="NZ_FONY01000048.1"/>
</dbReference>
<dbReference type="GO" id="GO:0005524">
    <property type="term" value="F:ATP binding"/>
    <property type="evidence" value="ECO:0007669"/>
    <property type="project" value="InterPro"/>
</dbReference>
<sequence length="739" mass="83813">MKSTSFPQIIKRLADLSKHTLGLSELRYDVNQLVDFQNNIEIFINLLTEVSQKQDLTLLRSETAKNDFANLLKASEIPVLTFVVEDEQTLPIIFFPTEEDALWEAYLYKQDKEEHIKDITPYLNMLHLSEEDTVIYFTPFPLTPLVSENDGKKIEPLSPLKRLFRLLNLEKRDILYIYFYALIIALIGLTLPLGIQAMMDLVSGGVIFNSIVLLIAFVIVGILVAGGLQILQYTLVEVIERRIFVKAAMEFSHRIPRVRTEALVNYYAPELMNRFFDVLTLQKGLPKLLIDMAGSALQIIFGLILLSFYHPFFVFFGVGVVSALTIMIYWTGPQGLRASIVESKYKYRVAHWLEELARTLEVFKMAGHTSLPLSKTEYLVNNYLYYRKKHFKVLMIQFSNIVGFKTVVTGGLLIIGSYLVIDRQIQLGQFVASEIVIILILGAIEKLISGISTVYDMLTAVDKIGYVTDLPLERKSGIFFPNTHTAPLAVTIKNLKYKYPNSSQYALKDINLEIKSGERVCIAGFGSAGKNTFAKVLSGLLDSYEGSIILNNFFSMREISLPSLRDVVASNFSTDDIFDGSFFENIQMGRSNISYEDVIWAINNLGLTDVVHNLPEGIHTELIAGAKYFSNSVLTKITIARCIAEKPKLLILNDFLHFLEKEERLKILQFLLDRKNPWTLICVSNDPTMLINCDKIVVMKKGEIVAKGSYNELLPNKDFQEIIIAPEEVKLDMFKENNS</sequence>
<evidence type="ECO:0000313" key="8">
    <source>
        <dbReference type="EMBL" id="SFF52454.1"/>
    </source>
</evidence>
<comment type="subcellular location">
    <subcellularLocation>
        <location evidence="1">Cell membrane</location>
        <topology evidence="1">Multi-pass membrane protein</topology>
    </subcellularLocation>
</comment>
<keyword evidence="4 5" id="KW-0472">Membrane</keyword>
<feature type="domain" description="ABC transporter" evidence="6">
    <location>
        <begin position="490"/>
        <end position="726"/>
    </location>
</feature>
<organism evidence="8 9">
    <name type="scientific">Thermoflexibacter ruber</name>
    <dbReference type="NCBI Taxonomy" id="1003"/>
    <lineage>
        <taxon>Bacteria</taxon>
        <taxon>Pseudomonadati</taxon>
        <taxon>Bacteroidota</taxon>
        <taxon>Cytophagia</taxon>
        <taxon>Cytophagales</taxon>
        <taxon>Thermoflexibacteraceae</taxon>
        <taxon>Thermoflexibacter</taxon>
    </lineage>
</organism>
<evidence type="ECO:0000313" key="9">
    <source>
        <dbReference type="Proteomes" id="UP000199513"/>
    </source>
</evidence>
<dbReference type="Pfam" id="PF00664">
    <property type="entry name" value="ABC_membrane"/>
    <property type="match status" value="1"/>
</dbReference>
<evidence type="ECO:0000256" key="2">
    <source>
        <dbReference type="ARBA" id="ARBA00022692"/>
    </source>
</evidence>
<dbReference type="GO" id="GO:0015421">
    <property type="term" value="F:ABC-type oligopeptide transporter activity"/>
    <property type="evidence" value="ECO:0007669"/>
    <property type="project" value="TreeGrafter"/>
</dbReference>
<evidence type="ECO:0000256" key="4">
    <source>
        <dbReference type="ARBA" id="ARBA00023136"/>
    </source>
</evidence>
<feature type="transmembrane region" description="Helical" evidence="5">
    <location>
        <begin position="312"/>
        <end position="330"/>
    </location>
</feature>
<feature type="transmembrane region" description="Helical" evidence="5">
    <location>
        <begin position="207"/>
        <end position="231"/>
    </location>
</feature>
<dbReference type="Pfam" id="PF00005">
    <property type="entry name" value="ABC_tran"/>
    <property type="match status" value="1"/>
</dbReference>